<dbReference type="Pfam" id="PF03600">
    <property type="entry name" value="CitMHS"/>
    <property type="match status" value="1"/>
</dbReference>
<dbReference type="EMBL" id="JBHTIF010000001">
    <property type="protein sequence ID" value="MFD0724787.1"/>
    <property type="molecule type" value="Genomic_DNA"/>
</dbReference>
<keyword evidence="2" id="KW-0813">Transport</keyword>
<feature type="transmembrane region" description="Helical" evidence="7">
    <location>
        <begin position="52"/>
        <end position="70"/>
    </location>
</feature>
<dbReference type="CDD" id="cd01115">
    <property type="entry name" value="SLC13_permease"/>
    <property type="match status" value="1"/>
</dbReference>
<feature type="transmembrane region" description="Helical" evidence="7">
    <location>
        <begin position="28"/>
        <end position="46"/>
    </location>
</feature>
<dbReference type="Gene3D" id="3.30.70.1450">
    <property type="entry name" value="Regulator of K+ conductance, C-terminal domain"/>
    <property type="match status" value="2"/>
</dbReference>
<reference evidence="10" key="1">
    <citation type="journal article" date="2019" name="Int. J. Syst. Evol. Microbiol.">
        <title>The Global Catalogue of Microorganisms (GCM) 10K type strain sequencing project: providing services to taxonomists for standard genome sequencing and annotation.</title>
        <authorList>
            <consortium name="The Broad Institute Genomics Platform"/>
            <consortium name="The Broad Institute Genome Sequencing Center for Infectious Disease"/>
            <person name="Wu L."/>
            <person name="Ma J."/>
        </authorList>
    </citation>
    <scope>NUCLEOTIDE SEQUENCE [LARGE SCALE GENOMIC DNA]</scope>
    <source>
        <strain evidence="10">CCUG 55585</strain>
    </source>
</reference>
<evidence type="ECO:0000256" key="3">
    <source>
        <dbReference type="ARBA" id="ARBA00022692"/>
    </source>
</evidence>
<dbReference type="PROSITE" id="PS01271">
    <property type="entry name" value="NA_SULFATE"/>
    <property type="match status" value="1"/>
</dbReference>
<feature type="transmembrane region" description="Helical" evidence="7">
    <location>
        <begin position="90"/>
        <end position="107"/>
    </location>
</feature>
<evidence type="ECO:0000259" key="8">
    <source>
        <dbReference type="PROSITE" id="PS51202"/>
    </source>
</evidence>
<evidence type="ECO:0000256" key="5">
    <source>
        <dbReference type="ARBA" id="ARBA00022989"/>
    </source>
</evidence>
<feature type="transmembrane region" description="Helical" evidence="7">
    <location>
        <begin position="136"/>
        <end position="159"/>
    </location>
</feature>
<feature type="transmembrane region" description="Helical" evidence="7">
    <location>
        <begin position="171"/>
        <end position="193"/>
    </location>
</feature>
<feature type="transmembrane region" description="Helical" evidence="7">
    <location>
        <begin position="397"/>
        <end position="430"/>
    </location>
</feature>
<sequence>MTPDLWITLVVLVGAVVLFVSEKLPVDVVALLILGSLLVFGVVSPGEALSGFSSPATITVAAMFVLSAGLQRSGALRGVGELLSRVRWPWLLGLLMMLLVAFTSAFINNTAIVAVFLPLVISAVVARGLSPSKFLIPLSFAAQFGGVCTLIGTSTNLLVDSLARQSGQPGFALFEFASLGLWFVVAGVLYMLVAQRFLLPDLGIPDSGADDHRGRYLVELRVPEKSPVIGRLGSVAIPVDAKDVFLLENFRDGRPLAQPRAEAVAAGDRLLIRGDWNEIERVRRDLQLRHDNVARDLDGDPADARLHAEVMIAPGSPLAGKSLAQLRFGHVYRVRVHGVQRSGTQPRLPLDHIPLAVGDILLVDATASALEDLRSDPGVVLIGQREQPRVDGRRALLSLLVMAAAIGVAVLGWMPIVASSLLGCAALVVLRCLRPEEAYAAVDWRVIILLAGVLPLGIALQKSGGADWVAQHALGWLSGYGPLVTLAAIYLLTALMTEVMSNNAAAVLVVPIAISTAESMGVDAKPFLVAVAFAASTSFATPVGYQTNTMVYTAGGYRFSDFPKIGIPLNLLFWAMAVILIPRYFPF</sequence>
<accession>A0ABW2Y8A6</accession>
<feature type="transmembrane region" description="Helical" evidence="7">
    <location>
        <begin position="565"/>
        <end position="585"/>
    </location>
</feature>
<dbReference type="PANTHER" id="PTHR43652:SF2">
    <property type="entry name" value="BASIC AMINO ACID ANTIPORTER YFCC-RELATED"/>
    <property type="match status" value="1"/>
</dbReference>
<evidence type="ECO:0000313" key="10">
    <source>
        <dbReference type="Proteomes" id="UP001597110"/>
    </source>
</evidence>
<proteinExistence type="predicted"/>
<dbReference type="InterPro" id="IPR031312">
    <property type="entry name" value="Na/sul_symport_CS"/>
</dbReference>
<feature type="transmembrane region" description="Helical" evidence="7">
    <location>
        <begin position="473"/>
        <end position="493"/>
    </location>
</feature>
<feature type="transmembrane region" description="Helical" evidence="7">
    <location>
        <begin position="6"/>
        <end position="21"/>
    </location>
</feature>
<dbReference type="RefSeq" id="WP_386822428.1">
    <property type="nucleotide sequence ID" value="NZ_JBHTIF010000001.1"/>
</dbReference>
<evidence type="ECO:0000313" key="9">
    <source>
        <dbReference type="EMBL" id="MFD0724787.1"/>
    </source>
</evidence>
<keyword evidence="3 7" id="KW-0812">Transmembrane</keyword>
<feature type="domain" description="RCK C-terminal" evidence="8">
    <location>
        <begin position="295"/>
        <end position="379"/>
    </location>
</feature>
<feature type="transmembrane region" description="Helical" evidence="7">
    <location>
        <begin position="113"/>
        <end position="129"/>
    </location>
</feature>
<comment type="caution">
    <text evidence="9">The sequence shown here is derived from an EMBL/GenBank/DDBJ whole genome shotgun (WGS) entry which is preliminary data.</text>
</comment>
<dbReference type="PROSITE" id="PS51202">
    <property type="entry name" value="RCK_C"/>
    <property type="match status" value="2"/>
</dbReference>
<gene>
    <name evidence="9" type="ORF">ACFQ0E_04160</name>
</gene>
<feature type="transmembrane region" description="Helical" evidence="7">
    <location>
        <begin position="527"/>
        <end position="545"/>
    </location>
</feature>
<dbReference type="InterPro" id="IPR006037">
    <property type="entry name" value="RCK_C"/>
</dbReference>
<keyword evidence="4" id="KW-0677">Repeat</keyword>
<feature type="domain" description="RCK C-terminal" evidence="8">
    <location>
        <begin position="205"/>
        <end position="288"/>
    </location>
</feature>
<dbReference type="InterPro" id="IPR036721">
    <property type="entry name" value="RCK_C_sf"/>
</dbReference>
<keyword evidence="10" id="KW-1185">Reference proteome</keyword>
<evidence type="ECO:0000256" key="2">
    <source>
        <dbReference type="ARBA" id="ARBA00022448"/>
    </source>
</evidence>
<evidence type="ECO:0000256" key="7">
    <source>
        <dbReference type="SAM" id="Phobius"/>
    </source>
</evidence>
<dbReference type="SUPFAM" id="SSF116726">
    <property type="entry name" value="TrkA C-terminal domain-like"/>
    <property type="match status" value="2"/>
</dbReference>
<evidence type="ECO:0000256" key="4">
    <source>
        <dbReference type="ARBA" id="ARBA00022737"/>
    </source>
</evidence>
<keyword evidence="6 7" id="KW-0472">Membrane</keyword>
<dbReference type="Proteomes" id="UP001597110">
    <property type="component" value="Unassembled WGS sequence"/>
</dbReference>
<name>A0ABW2Y8A6_9GAMM</name>
<protein>
    <submittedName>
        <fullName evidence="9">SLC13 family permease</fullName>
    </submittedName>
</protein>
<dbReference type="PANTHER" id="PTHR43652">
    <property type="entry name" value="BASIC AMINO ACID ANTIPORTER YFCC-RELATED"/>
    <property type="match status" value="1"/>
</dbReference>
<evidence type="ECO:0000256" key="6">
    <source>
        <dbReference type="ARBA" id="ARBA00023136"/>
    </source>
</evidence>
<feature type="transmembrane region" description="Helical" evidence="7">
    <location>
        <begin position="442"/>
        <end position="461"/>
    </location>
</feature>
<dbReference type="InterPro" id="IPR004680">
    <property type="entry name" value="Cit_transptr-like_dom"/>
</dbReference>
<organism evidence="9 10">
    <name type="scientific">Lysobacter brunescens</name>
    <dbReference type="NCBI Taxonomy" id="262323"/>
    <lineage>
        <taxon>Bacteria</taxon>
        <taxon>Pseudomonadati</taxon>
        <taxon>Pseudomonadota</taxon>
        <taxon>Gammaproteobacteria</taxon>
        <taxon>Lysobacterales</taxon>
        <taxon>Lysobacteraceae</taxon>
        <taxon>Lysobacter</taxon>
    </lineage>
</organism>
<comment type="subcellular location">
    <subcellularLocation>
        <location evidence="1">Membrane</location>
        <topology evidence="1">Multi-pass membrane protein</topology>
    </subcellularLocation>
</comment>
<keyword evidence="5 7" id="KW-1133">Transmembrane helix</keyword>
<dbReference type="Pfam" id="PF02080">
    <property type="entry name" value="TrkA_C"/>
    <property type="match status" value="1"/>
</dbReference>
<dbReference type="InterPro" id="IPR051679">
    <property type="entry name" value="DASS-Related_Transporters"/>
</dbReference>
<evidence type="ECO:0000256" key="1">
    <source>
        <dbReference type="ARBA" id="ARBA00004141"/>
    </source>
</evidence>